<dbReference type="STRING" id="287098.SAMN05421665_0634"/>
<evidence type="ECO:0000256" key="1">
    <source>
        <dbReference type="ARBA" id="ARBA00007832"/>
    </source>
</evidence>
<feature type="domain" description="Aerobactin siderophore biosynthesis IucA/IucC-like C-terminal" evidence="3">
    <location>
        <begin position="365"/>
        <end position="524"/>
    </location>
</feature>
<dbReference type="Pfam" id="PF04183">
    <property type="entry name" value="IucA_IucC"/>
    <property type="match status" value="1"/>
</dbReference>
<dbReference type="GO" id="GO:0019290">
    <property type="term" value="P:siderophore biosynthetic process"/>
    <property type="evidence" value="ECO:0007669"/>
    <property type="project" value="InterPro"/>
</dbReference>
<comment type="similarity">
    <text evidence="1">Belongs to the IucA/IucC family.</text>
</comment>
<accession>A0A1R3WI08</accession>
<dbReference type="InterPro" id="IPR022770">
    <property type="entry name" value="IucA/IucC-like_C"/>
</dbReference>
<feature type="domain" description="Aerobactin siderophore biosynthesis IucA/IucC N-terminal" evidence="2">
    <location>
        <begin position="118"/>
        <end position="342"/>
    </location>
</feature>
<gene>
    <name evidence="4" type="ORF">SAMN05421665_0634</name>
</gene>
<dbReference type="OrthoDB" id="495728at2"/>
<dbReference type="PANTHER" id="PTHR34384:SF5">
    <property type="entry name" value="L-2,3-DIAMINOPROPANOATE--CITRATE LIGASE"/>
    <property type="match status" value="1"/>
</dbReference>
<keyword evidence="5" id="KW-1185">Reference proteome</keyword>
<organism evidence="4 5">
    <name type="scientific">Yoonia rosea</name>
    <dbReference type="NCBI Taxonomy" id="287098"/>
    <lineage>
        <taxon>Bacteria</taxon>
        <taxon>Pseudomonadati</taxon>
        <taxon>Pseudomonadota</taxon>
        <taxon>Alphaproteobacteria</taxon>
        <taxon>Rhodobacterales</taxon>
        <taxon>Paracoccaceae</taxon>
        <taxon>Yoonia</taxon>
    </lineage>
</organism>
<reference evidence="5" key="1">
    <citation type="submission" date="2017-01" db="EMBL/GenBank/DDBJ databases">
        <authorList>
            <person name="Varghese N."/>
            <person name="Submissions S."/>
        </authorList>
    </citation>
    <scope>NUCLEOTIDE SEQUENCE [LARGE SCALE GENOMIC DNA]</scope>
    <source>
        <strain evidence="5">DSM 29591</strain>
    </source>
</reference>
<dbReference type="Proteomes" id="UP000186997">
    <property type="component" value="Unassembled WGS sequence"/>
</dbReference>
<name>A0A1R3WI08_9RHOB</name>
<dbReference type="InterPro" id="IPR037455">
    <property type="entry name" value="LucA/IucC-like"/>
</dbReference>
<dbReference type="Gene3D" id="1.10.510.40">
    <property type="match status" value="1"/>
</dbReference>
<dbReference type="AlphaFoldDB" id="A0A1R3WI08"/>
<sequence length="548" mass="59867">MPYHQVTGEIASLEAFINAALREDKLTDPSCLDGRLVFTDHDGAKVVLGLARHSSDLRLRFDGSVTRDLNGAVSTMTPTALLRHMSAPGGKVFQNRVMNSINATIAAPPRRGTPENWTFIAAEQALKAGHPMHPTPRSRDEMTHEAAQRYAPEHEGRFALEWYAVDRDNMQLGGEDAQTRFAMLAKADLDQSHDGCLIPLHPWQATQLAGDPRITTMIDNGTIRHLGAGRPAWAATSSMRSLYASHAPFMVKTSLSLRLTNSVRHLSLREVRRGLHISSLLLSPLGTKMRQECPTLNILGEPGYAAMIDEGGTLCPETIAVLRDNPFDGTSRGPVLLAALCEAAGNDVSPLGELVQRLGHNAGPRWFARFLDVAVYPVLEVRARHGLLFGSHQQNMMVGLKDGWPANVWVRDCQGTGHLESFHDHLTAFCPDVGEGTENIVPAEMGDGLLTYYVVVNTVMHTLATLVLDGAASEPELIDIWRNALRRWQRETPGDATLYTRLLERPGLTCKGNFSTSLSGVNEADGDAGGQLATFLEIPNPVLERQPA</sequence>
<proteinExistence type="inferred from homology"/>
<dbReference type="InterPro" id="IPR007310">
    <property type="entry name" value="Aerobactin_biosyn_IucA/IucC_N"/>
</dbReference>
<dbReference type="PANTHER" id="PTHR34384">
    <property type="entry name" value="L-2,3-DIAMINOPROPANOATE--CITRATE LIGASE"/>
    <property type="match status" value="1"/>
</dbReference>
<evidence type="ECO:0000313" key="4">
    <source>
        <dbReference type="EMBL" id="SIT77749.1"/>
    </source>
</evidence>
<dbReference type="Pfam" id="PF06276">
    <property type="entry name" value="FhuF"/>
    <property type="match status" value="1"/>
</dbReference>
<evidence type="ECO:0000259" key="3">
    <source>
        <dbReference type="Pfam" id="PF06276"/>
    </source>
</evidence>
<dbReference type="EMBL" id="FTPR01000001">
    <property type="protein sequence ID" value="SIT77749.1"/>
    <property type="molecule type" value="Genomic_DNA"/>
</dbReference>
<dbReference type="GO" id="GO:0016881">
    <property type="term" value="F:acid-amino acid ligase activity"/>
    <property type="evidence" value="ECO:0007669"/>
    <property type="project" value="UniProtKB-ARBA"/>
</dbReference>
<evidence type="ECO:0000313" key="5">
    <source>
        <dbReference type="Proteomes" id="UP000186997"/>
    </source>
</evidence>
<evidence type="ECO:0000259" key="2">
    <source>
        <dbReference type="Pfam" id="PF04183"/>
    </source>
</evidence>
<protein>
    <submittedName>
        <fullName evidence="4">N2-citryl-N6-acetyl-N6-hydroxylysine synthase</fullName>
    </submittedName>
</protein>